<accession>A0A7C8RKZ5</accession>
<dbReference type="GO" id="GO:0016020">
    <property type="term" value="C:membrane"/>
    <property type="evidence" value="ECO:0007669"/>
    <property type="project" value="UniProtKB-SubCell"/>
</dbReference>
<dbReference type="PROSITE" id="PS50181">
    <property type="entry name" value="FBOX"/>
    <property type="match status" value="1"/>
</dbReference>
<feature type="transmembrane region" description="Helical" evidence="8">
    <location>
        <begin position="866"/>
        <end position="887"/>
    </location>
</feature>
<organism evidence="11 12">
    <name type="scientific">Orbilia oligospora</name>
    <name type="common">Nematode-trapping fungus</name>
    <name type="synonym">Arthrobotrys oligospora</name>
    <dbReference type="NCBI Taxonomy" id="2813651"/>
    <lineage>
        <taxon>Eukaryota</taxon>
        <taxon>Fungi</taxon>
        <taxon>Dikarya</taxon>
        <taxon>Ascomycota</taxon>
        <taxon>Pezizomycotina</taxon>
        <taxon>Orbiliomycetes</taxon>
        <taxon>Orbiliales</taxon>
        <taxon>Orbiliaceae</taxon>
        <taxon>Orbilia</taxon>
    </lineage>
</organism>
<proteinExistence type="inferred from homology"/>
<dbReference type="Proteomes" id="UP000474640">
    <property type="component" value="Unassembled WGS sequence"/>
</dbReference>
<sequence length="934" mass="103587">MSSLASLPQELVDMILSTLTLQEINKVRLLSKSHDARFKHLYWSQAFGELRLTLRAAQLQNLFNLLKGACDELKQYLRHMTIRQVESYNEVKDPKVKPLLTGIFKKMDYLETVEFDITFRSSNVIDHWKPVMDAIIAAKRHSIEVIKSPRCGLAMSTFNLRESQLISYENTFKNLRSLEVSTSVQNERPDVTFAFWSWVNVIGSNLEELAVAGFRSQTPTRPKPDAEGRFLPKNFDLPKLKTLELVHVCLTLKDMKTMLRNTDVIEELKIEGCVTETNRPSYFFKLLKYLQKKRATRLQSLDLALSGLHDSIVAYELPNITFSGNWMNPETLALVELNQDRVVYRGAVAYSLQKSLWKELEIHNTTIDFWHSITDGKWVDREATKWKKFSWASGFRVRRNQNCSCMGYSRMTHFGMVSENTAPGLEATENTTPEKQFMNPGMGDSSRSCILTTISSDRKPIGYKWRSSTPFIISCIAIALFTETFLYGFIVPILPEILQDRNHVPPGDIQRVTYQLLTIYGAIAMVSSMLIGELADRASSRQTPLIIALAVAFVGTLTLALSTKLWGVFLGRIIQGVGGTAAWIVGFATLRDSIHGSNMGKAAGLIQGFVSLGALSGPAVAGLLLELTGYWITWGSALLLLVVDIVMRLLMIEQRKVKTNPSSPQEPAPEETNENSALIPGASTQSYDSVKNNEPPAQSSKISTLSFYKIIFSQRRVLTALLCSITYSTMLASFSTTIPTHVKFSFGWGSLPTGLLFVGLEGPTIIAGPLCGWFRDKVGTKAPATIGYLSLAPLLWLLGAADQQQFPWAKYEQSAKATYIATVITIGFITNLLSSVGTMELTAVVDALEAKQPGIFGPNGGYSRTYSLSGLSFATGLVVGPLLSGTLTESIGYYRMNMVLAAVSVTVGTIAFTFLGGKSSLDIYNLEREETIEE</sequence>
<feature type="transmembrane region" description="Helical" evidence="8">
    <location>
        <begin position="755"/>
        <end position="775"/>
    </location>
</feature>
<evidence type="ECO:0000313" key="12">
    <source>
        <dbReference type="Proteomes" id="UP000474640"/>
    </source>
</evidence>
<feature type="transmembrane region" description="Helical" evidence="8">
    <location>
        <begin position="602"/>
        <end position="625"/>
    </location>
</feature>
<feature type="transmembrane region" description="Helical" evidence="8">
    <location>
        <begin position="569"/>
        <end position="590"/>
    </location>
</feature>
<evidence type="ECO:0000259" key="10">
    <source>
        <dbReference type="PROSITE" id="PS50850"/>
    </source>
</evidence>
<dbReference type="PANTHER" id="PTHR23506">
    <property type="entry name" value="GH10249P"/>
    <property type="match status" value="1"/>
</dbReference>
<feature type="transmembrane region" description="Helical" evidence="8">
    <location>
        <begin position="471"/>
        <end position="494"/>
    </location>
</feature>
<evidence type="ECO:0000256" key="6">
    <source>
        <dbReference type="ARBA" id="ARBA00023136"/>
    </source>
</evidence>
<reference evidence="11 12" key="1">
    <citation type="submission" date="2020-01" db="EMBL/GenBank/DDBJ databases">
        <authorList>
            <person name="Palmer J.M."/>
        </authorList>
    </citation>
    <scope>NUCLEOTIDE SEQUENCE [LARGE SCALE GENOMIC DNA]</scope>
    <source>
        <strain evidence="11 12">TWF970</strain>
    </source>
</reference>
<evidence type="ECO:0000256" key="5">
    <source>
        <dbReference type="ARBA" id="ARBA00022989"/>
    </source>
</evidence>
<dbReference type="Pfam" id="PF07690">
    <property type="entry name" value="MFS_1"/>
    <property type="match status" value="1"/>
</dbReference>
<feature type="domain" description="Major facilitator superfamily (MFS) profile" evidence="10">
    <location>
        <begin position="472"/>
        <end position="920"/>
    </location>
</feature>
<comment type="similarity">
    <text evidence="2">Belongs to the major facilitator superfamily. Vesicular transporter family.</text>
</comment>
<dbReference type="InterPro" id="IPR001810">
    <property type="entry name" value="F-box_dom"/>
</dbReference>
<dbReference type="PROSITE" id="PS50850">
    <property type="entry name" value="MFS"/>
    <property type="match status" value="1"/>
</dbReference>
<dbReference type="PRINTS" id="PR01035">
    <property type="entry name" value="TCRTETA"/>
</dbReference>
<comment type="caution">
    <text evidence="11">The sequence shown here is derived from an EMBL/GenBank/DDBJ whole genome shotgun (WGS) entry which is preliminary data.</text>
</comment>
<dbReference type="InterPro" id="IPR036259">
    <property type="entry name" value="MFS_trans_sf"/>
</dbReference>
<name>A0A7C8RKZ5_ORBOL</name>
<feature type="transmembrane region" description="Helical" evidence="8">
    <location>
        <begin position="514"/>
        <end position="532"/>
    </location>
</feature>
<dbReference type="EMBL" id="JAABOJ010000004">
    <property type="protein sequence ID" value="KAF3287646.1"/>
    <property type="molecule type" value="Genomic_DNA"/>
</dbReference>
<evidence type="ECO:0000259" key="9">
    <source>
        <dbReference type="PROSITE" id="PS50181"/>
    </source>
</evidence>
<evidence type="ECO:0000256" key="3">
    <source>
        <dbReference type="ARBA" id="ARBA00022448"/>
    </source>
</evidence>
<dbReference type="Gene3D" id="1.20.1250.20">
    <property type="entry name" value="MFS general substrate transporter like domains"/>
    <property type="match status" value="1"/>
</dbReference>
<evidence type="ECO:0000256" key="7">
    <source>
        <dbReference type="SAM" id="MobiDB-lite"/>
    </source>
</evidence>
<dbReference type="SUPFAM" id="SSF103473">
    <property type="entry name" value="MFS general substrate transporter"/>
    <property type="match status" value="1"/>
</dbReference>
<dbReference type="InterPro" id="IPR001958">
    <property type="entry name" value="Tet-R_TetA/multi-R_MdtG-like"/>
</dbReference>
<gene>
    <name evidence="11" type="ORF">TWF970_007357</name>
</gene>
<dbReference type="InterPro" id="IPR020846">
    <property type="entry name" value="MFS_dom"/>
</dbReference>
<feature type="transmembrane region" description="Helical" evidence="8">
    <location>
        <begin position="819"/>
        <end position="845"/>
    </location>
</feature>
<feature type="domain" description="F-box" evidence="9">
    <location>
        <begin position="1"/>
        <end position="50"/>
    </location>
</feature>
<evidence type="ECO:0000256" key="2">
    <source>
        <dbReference type="ARBA" id="ARBA00006829"/>
    </source>
</evidence>
<keyword evidence="5 8" id="KW-1133">Transmembrane helix</keyword>
<feature type="transmembrane region" description="Helical" evidence="8">
    <location>
        <begin position="631"/>
        <end position="650"/>
    </location>
</feature>
<feature type="region of interest" description="Disordered" evidence="7">
    <location>
        <begin position="658"/>
        <end position="680"/>
    </location>
</feature>
<evidence type="ECO:0000256" key="1">
    <source>
        <dbReference type="ARBA" id="ARBA00004141"/>
    </source>
</evidence>
<evidence type="ECO:0000313" key="11">
    <source>
        <dbReference type="EMBL" id="KAF3287646.1"/>
    </source>
</evidence>
<dbReference type="InterPro" id="IPR011701">
    <property type="entry name" value="MFS"/>
</dbReference>
<evidence type="ECO:0000256" key="4">
    <source>
        <dbReference type="ARBA" id="ARBA00022692"/>
    </source>
</evidence>
<dbReference type="OrthoDB" id="5086884at2759"/>
<evidence type="ECO:0000256" key="8">
    <source>
        <dbReference type="SAM" id="Phobius"/>
    </source>
</evidence>
<keyword evidence="3" id="KW-0813">Transport</keyword>
<evidence type="ECO:0008006" key="13">
    <source>
        <dbReference type="Google" id="ProtNLM"/>
    </source>
</evidence>
<feature type="transmembrane region" description="Helical" evidence="8">
    <location>
        <begin position="893"/>
        <end position="915"/>
    </location>
</feature>
<comment type="subcellular location">
    <subcellularLocation>
        <location evidence="1">Membrane</location>
        <topology evidence="1">Multi-pass membrane protein</topology>
    </subcellularLocation>
</comment>
<dbReference type="PANTHER" id="PTHR23506:SF35">
    <property type="entry name" value="MAJOR FACILITATOR SUPERFAMILY (MFS) PROFILE DOMAIN-CONTAINING PROTEIN-RELATED"/>
    <property type="match status" value="1"/>
</dbReference>
<keyword evidence="6 8" id="KW-0472">Membrane</keyword>
<keyword evidence="4 8" id="KW-0812">Transmembrane</keyword>
<dbReference type="InterPro" id="IPR050930">
    <property type="entry name" value="MFS_Vesicular_Transporter"/>
</dbReference>
<dbReference type="GO" id="GO:0022857">
    <property type="term" value="F:transmembrane transporter activity"/>
    <property type="evidence" value="ECO:0007669"/>
    <property type="project" value="InterPro"/>
</dbReference>
<feature type="transmembrane region" description="Helical" evidence="8">
    <location>
        <begin position="544"/>
        <end position="563"/>
    </location>
</feature>
<protein>
    <recommendedName>
        <fullName evidence="13">Major facilitator superfamily (MFS) profile domain-containing protein</fullName>
    </recommendedName>
</protein>
<feature type="transmembrane region" description="Helical" evidence="8">
    <location>
        <begin position="717"/>
        <end position="735"/>
    </location>
</feature>
<dbReference type="AlphaFoldDB" id="A0A7C8RKZ5"/>
<dbReference type="CDD" id="cd17325">
    <property type="entry name" value="MFS_MdtG_SLC18_like"/>
    <property type="match status" value="1"/>
</dbReference>